<dbReference type="Gene3D" id="1.10.10.10">
    <property type="entry name" value="Winged helix-like DNA-binding domain superfamily/Winged helix DNA-binding domain"/>
    <property type="match status" value="1"/>
</dbReference>
<dbReference type="PATRIC" id="fig|269796.9.peg.939"/>
<keyword evidence="2" id="KW-0805">Transcription regulation</keyword>
<dbReference type="InterPro" id="IPR039425">
    <property type="entry name" value="RNA_pol_sigma-70-like"/>
</dbReference>
<dbReference type="InterPro" id="IPR013249">
    <property type="entry name" value="RNA_pol_sigma70_r4_t2"/>
</dbReference>
<evidence type="ECO:0000259" key="5">
    <source>
        <dbReference type="Pfam" id="PF04542"/>
    </source>
</evidence>
<dbReference type="Gene3D" id="1.10.1740.10">
    <property type="match status" value="1"/>
</dbReference>
<keyword evidence="4" id="KW-0804">Transcription</keyword>
<evidence type="ECO:0000313" key="8">
    <source>
        <dbReference type="Proteomes" id="UP000001929"/>
    </source>
</evidence>
<proteinExistence type="inferred from homology"/>
<dbReference type="InterPro" id="IPR013325">
    <property type="entry name" value="RNA_pol_sigma_r2"/>
</dbReference>
<dbReference type="PANTHER" id="PTHR43133">
    <property type="entry name" value="RNA POLYMERASE ECF-TYPE SIGMA FACTO"/>
    <property type="match status" value="1"/>
</dbReference>
<evidence type="ECO:0000259" key="6">
    <source>
        <dbReference type="Pfam" id="PF08281"/>
    </source>
</evidence>
<dbReference type="KEGG" id="rru:Rru_A0883"/>
<evidence type="ECO:0000256" key="2">
    <source>
        <dbReference type="ARBA" id="ARBA00023015"/>
    </source>
</evidence>
<dbReference type="Pfam" id="PF08281">
    <property type="entry name" value="Sigma70_r4_2"/>
    <property type="match status" value="1"/>
</dbReference>
<dbReference type="GO" id="GO:0016987">
    <property type="term" value="F:sigma factor activity"/>
    <property type="evidence" value="ECO:0007669"/>
    <property type="project" value="UniProtKB-KW"/>
</dbReference>
<dbReference type="Proteomes" id="UP000001929">
    <property type="component" value="Chromosome"/>
</dbReference>
<dbReference type="SUPFAM" id="SSF88659">
    <property type="entry name" value="Sigma3 and sigma4 domains of RNA polymerase sigma factors"/>
    <property type="match status" value="1"/>
</dbReference>
<dbReference type="InterPro" id="IPR036388">
    <property type="entry name" value="WH-like_DNA-bd_sf"/>
</dbReference>
<dbReference type="NCBIfam" id="TIGR02937">
    <property type="entry name" value="sigma70-ECF"/>
    <property type="match status" value="1"/>
</dbReference>
<dbReference type="AlphaFoldDB" id="Q2RW11"/>
<dbReference type="PhylomeDB" id="Q2RW11"/>
<dbReference type="GO" id="GO:0003677">
    <property type="term" value="F:DNA binding"/>
    <property type="evidence" value="ECO:0007669"/>
    <property type="project" value="InterPro"/>
</dbReference>
<evidence type="ECO:0000256" key="4">
    <source>
        <dbReference type="ARBA" id="ARBA00023163"/>
    </source>
</evidence>
<feature type="domain" description="RNA polymerase sigma-70 region 2" evidence="5">
    <location>
        <begin position="11"/>
        <end position="77"/>
    </location>
</feature>
<dbReference type="RefSeq" id="WP_011388638.1">
    <property type="nucleotide sequence ID" value="NC_007643.1"/>
</dbReference>
<dbReference type="EMBL" id="CP000230">
    <property type="protein sequence ID" value="ABC21684.1"/>
    <property type="molecule type" value="Genomic_DNA"/>
</dbReference>
<keyword evidence="8" id="KW-1185">Reference proteome</keyword>
<evidence type="ECO:0000256" key="3">
    <source>
        <dbReference type="ARBA" id="ARBA00023082"/>
    </source>
</evidence>
<dbReference type="PANTHER" id="PTHR43133:SF63">
    <property type="entry name" value="RNA POLYMERASE SIGMA FACTOR FECI-RELATED"/>
    <property type="match status" value="1"/>
</dbReference>
<reference evidence="7 8" key="1">
    <citation type="journal article" date="2011" name="Stand. Genomic Sci.">
        <title>Complete genome sequence of Rhodospirillum rubrum type strain (S1).</title>
        <authorList>
            <person name="Munk A.C."/>
            <person name="Copeland A."/>
            <person name="Lucas S."/>
            <person name="Lapidus A."/>
            <person name="Del Rio T.G."/>
            <person name="Barry K."/>
            <person name="Detter J.C."/>
            <person name="Hammon N."/>
            <person name="Israni S."/>
            <person name="Pitluck S."/>
            <person name="Brettin T."/>
            <person name="Bruce D."/>
            <person name="Han C."/>
            <person name="Tapia R."/>
            <person name="Gilna P."/>
            <person name="Schmutz J."/>
            <person name="Larimer F."/>
            <person name="Land M."/>
            <person name="Kyrpides N.C."/>
            <person name="Mavromatis K."/>
            <person name="Richardson P."/>
            <person name="Rohde M."/>
            <person name="Goker M."/>
            <person name="Klenk H.P."/>
            <person name="Zhang Y."/>
            <person name="Roberts G.P."/>
            <person name="Reslewic S."/>
            <person name="Schwartz D.C."/>
        </authorList>
    </citation>
    <scope>NUCLEOTIDE SEQUENCE [LARGE SCALE GENOMIC DNA]</scope>
    <source>
        <strain evidence="8">ATCC 11170 / ATH 1.1.1 / DSM 467 / LMG 4362 / NCIMB 8255 / S1</strain>
    </source>
</reference>
<dbReference type="InterPro" id="IPR014284">
    <property type="entry name" value="RNA_pol_sigma-70_dom"/>
</dbReference>
<comment type="similarity">
    <text evidence="1">Belongs to the sigma-70 factor family. ECF subfamily.</text>
</comment>
<sequence>MSQPNDEALSLYLSHRGALVTYASGILGDRAQAEDVVQEAWLRFAGRAPGGEGVRQPLAYLYRVVRNTAVDCLRRLSAEERRNEAGEILSDPDRQAPSPEEIALGRDHLRLVAAALSELPERNRRAFELQRFEGLSFQQIAQHLEVSPATAHRLARDAMVHVMGRLQGAQG</sequence>
<dbReference type="InterPro" id="IPR007627">
    <property type="entry name" value="RNA_pol_sigma70_r2"/>
</dbReference>
<dbReference type="EnsemblBacteria" id="ABC21684">
    <property type="protein sequence ID" value="ABC21684"/>
    <property type="gene ID" value="Rru_A0883"/>
</dbReference>
<accession>Q2RW11</accession>
<dbReference type="GO" id="GO:0006352">
    <property type="term" value="P:DNA-templated transcription initiation"/>
    <property type="evidence" value="ECO:0007669"/>
    <property type="project" value="InterPro"/>
</dbReference>
<dbReference type="SUPFAM" id="SSF88946">
    <property type="entry name" value="Sigma2 domain of RNA polymerase sigma factors"/>
    <property type="match status" value="1"/>
</dbReference>
<evidence type="ECO:0000256" key="1">
    <source>
        <dbReference type="ARBA" id="ARBA00010641"/>
    </source>
</evidence>
<gene>
    <name evidence="7" type="ordered locus">Rru_A0883</name>
</gene>
<evidence type="ECO:0000313" key="7">
    <source>
        <dbReference type="EMBL" id="ABC21684.1"/>
    </source>
</evidence>
<dbReference type="InterPro" id="IPR013324">
    <property type="entry name" value="RNA_pol_sigma_r3/r4-like"/>
</dbReference>
<protein>
    <submittedName>
        <fullName evidence="7">Sigma-24 (FecI)</fullName>
    </submittedName>
</protein>
<dbReference type="HOGENOM" id="CLU_047691_12_5_5"/>
<dbReference type="STRING" id="269796.Rru_A0883"/>
<feature type="domain" description="RNA polymerase sigma factor 70 region 4 type 2" evidence="6">
    <location>
        <begin position="110"/>
        <end position="161"/>
    </location>
</feature>
<dbReference type="eggNOG" id="COG1595">
    <property type="taxonomic scope" value="Bacteria"/>
</dbReference>
<dbReference type="Pfam" id="PF04542">
    <property type="entry name" value="Sigma70_r2"/>
    <property type="match status" value="1"/>
</dbReference>
<organism evidence="7 8">
    <name type="scientific">Rhodospirillum rubrum (strain ATCC 11170 / ATH 1.1.1 / DSM 467 / LMG 4362 / NCIMB 8255 / S1)</name>
    <dbReference type="NCBI Taxonomy" id="269796"/>
    <lineage>
        <taxon>Bacteria</taxon>
        <taxon>Pseudomonadati</taxon>
        <taxon>Pseudomonadota</taxon>
        <taxon>Alphaproteobacteria</taxon>
        <taxon>Rhodospirillales</taxon>
        <taxon>Rhodospirillaceae</taxon>
        <taxon>Rhodospirillum</taxon>
    </lineage>
</organism>
<keyword evidence="3" id="KW-0731">Sigma factor</keyword>
<name>Q2RW11_RHORT</name>